<dbReference type="AlphaFoldDB" id="A0A3N6QTD2"/>
<proteinExistence type="predicted"/>
<organism evidence="1 2">
    <name type="scientific">Brassica cretica</name>
    <name type="common">Mustard</name>
    <dbReference type="NCBI Taxonomy" id="69181"/>
    <lineage>
        <taxon>Eukaryota</taxon>
        <taxon>Viridiplantae</taxon>
        <taxon>Streptophyta</taxon>
        <taxon>Embryophyta</taxon>
        <taxon>Tracheophyta</taxon>
        <taxon>Spermatophyta</taxon>
        <taxon>Magnoliopsida</taxon>
        <taxon>eudicotyledons</taxon>
        <taxon>Gunneridae</taxon>
        <taxon>Pentapetalae</taxon>
        <taxon>rosids</taxon>
        <taxon>malvids</taxon>
        <taxon>Brassicales</taxon>
        <taxon>Brassicaceae</taxon>
        <taxon>Brassiceae</taxon>
        <taxon>Brassica</taxon>
    </lineage>
</organism>
<evidence type="ECO:0000313" key="2">
    <source>
        <dbReference type="Proteomes" id="UP000712281"/>
    </source>
</evidence>
<comment type="caution">
    <text evidence="1">The sequence shown here is derived from an EMBL/GenBank/DDBJ whole genome shotgun (WGS) entry which is preliminary data.</text>
</comment>
<dbReference type="Proteomes" id="UP000712281">
    <property type="component" value="Unassembled WGS sequence"/>
</dbReference>
<accession>A0A3N6QTD2</accession>
<name>A0A3N6QTD2_BRACR</name>
<sequence>MRGSEAPKKITNVGVRSYPDLMPNVGGGKETRTPNILSIVGAAKKQGHQELQNHHALVSAPKKRGTL</sequence>
<evidence type="ECO:0000313" key="1">
    <source>
        <dbReference type="EMBL" id="KAF2599019.1"/>
    </source>
</evidence>
<protein>
    <submittedName>
        <fullName evidence="1">Uncharacterized protein</fullName>
    </submittedName>
</protein>
<dbReference type="EMBL" id="QGKW02000717">
    <property type="protein sequence ID" value="KAF2599019.1"/>
    <property type="molecule type" value="Genomic_DNA"/>
</dbReference>
<gene>
    <name evidence="1" type="ORF">F2Q68_00011888</name>
</gene>
<reference evidence="1" key="1">
    <citation type="submission" date="2019-12" db="EMBL/GenBank/DDBJ databases">
        <title>Genome sequencing and annotation of Brassica cretica.</title>
        <authorList>
            <person name="Studholme D.J."/>
            <person name="Sarris P.F."/>
        </authorList>
    </citation>
    <scope>NUCLEOTIDE SEQUENCE</scope>
    <source>
        <strain evidence="1">PFS-001/15</strain>
        <tissue evidence="1">Leaf</tissue>
    </source>
</reference>